<dbReference type="InterPro" id="IPR045229">
    <property type="entry name" value="TPP_enz"/>
</dbReference>
<dbReference type="SUPFAM" id="SSF52467">
    <property type="entry name" value="DHS-like NAD/FAD-binding domain"/>
    <property type="match status" value="1"/>
</dbReference>
<dbReference type="GO" id="GO:0050660">
    <property type="term" value="F:flavin adenine dinucleotide binding"/>
    <property type="evidence" value="ECO:0007669"/>
    <property type="project" value="TreeGrafter"/>
</dbReference>
<evidence type="ECO:0000313" key="5">
    <source>
        <dbReference type="EMBL" id="SFT05615.1"/>
    </source>
</evidence>
<gene>
    <name evidence="5" type="ORF">SAMN05660874_05341</name>
</gene>
<dbReference type="Gene3D" id="3.40.50.970">
    <property type="match status" value="2"/>
</dbReference>
<evidence type="ECO:0000313" key="6">
    <source>
        <dbReference type="Proteomes" id="UP000198852"/>
    </source>
</evidence>
<dbReference type="InterPro" id="IPR029061">
    <property type="entry name" value="THDP-binding"/>
</dbReference>
<name>A0A1I6UW09_9PSEU</name>
<dbReference type="PANTHER" id="PTHR18968:SF86">
    <property type="entry name" value="ACETOLACTATE SYNTHASE LARGE SUBUNIT ILVX-RELATED"/>
    <property type="match status" value="1"/>
</dbReference>
<dbReference type="InterPro" id="IPR011766">
    <property type="entry name" value="TPP_enzyme_TPP-bd"/>
</dbReference>
<dbReference type="InterPro" id="IPR029035">
    <property type="entry name" value="DHS-like_NAD/FAD-binding_dom"/>
</dbReference>
<sequence>MKGSEGLLATAAAAGVDTCFANPGTTEIPLVEAFDQVPGMRAVLGLSEGVVTGAADGYGRMTGTPALTLLHLGPGFANGIANLHNARRARTPIINLVGEHATWHQAADAPLHSDIESLASPVSGWVGRTSSTAAAAGEFAEAYLASLRTRLPATLIAAADHMWGQGGMPVQVPAAPERPQVDEQRIAEIAKVLSAGRRPVLLLGGQAVESAEALRTAARIAATAGAEVLAERGSARMERGPGIPPVRMLPYFPEAVTETFEGFSDLILVGARTPVSFFGYRGQPSHPLPDGLKVHELADTEADALHALAALAEATGSAAEEPPRAQRPEVAKPSGALDANAIAAAIVLTQPDNAIIVNEGVSSAAAYPAIADAAPAHCELSQTGGAIGMGMPVATGAAIACPDRAVITLQADGSAAYTAQALWTQARESLNVTTVICSNSRYRILDHELQRAGVDDPGAAAASMTSLGDPALDWPAVARGFGVEAIRATTGEELLDALQQAQRRSGPLLVEAVL</sequence>
<dbReference type="CDD" id="cd07035">
    <property type="entry name" value="TPP_PYR_POX_like"/>
    <property type="match status" value="1"/>
</dbReference>
<dbReference type="GO" id="GO:0003984">
    <property type="term" value="F:acetolactate synthase activity"/>
    <property type="evidence" value="ECO:0007669"/>
    <property type="project" value="TreeGrafter"/>
</dbReference>
<dbReference type="GO" id="GO:0030976">
    <property type="term" value="F:thiamine pyrophosphate binding"/>
    <property type="evidence" value="ECO:0007669"/>
    <property type="project" value="InterPro"/>
</dbReference>
<dbReference type="NCBIfam" id="NF005760">
    <property type="entry name" value="PRK07586.1"/>
    <property type="match status" value="1"/>
</dbReference>
<dbReference type="Gene3D" id="3.40.50.1220">
    <property type="entry name" value="TPP-binding domain"/>
    <property type="match status" value="1"/>
</dbReference>
<dbReference type="OrthoDB" id="2443624at2"/>
<evidence type="ECO:0000256" key="1">
    <source>
        <dbReference type="ARBA" id="ARBA00007812"/>
    </source>
</evidence>
<dbReference type="STRING" id="95161.SAMN05660874_05341"/>
<dbReference type="PANTHER" id="PTHR18968">
    <property type="entry name" value="THIAMINE PYROPHOSPHATE ENZYMES"/>
    <property type="match status" value="1"/>
</dbReference>
<dbReference type="SUPFAM" id="SSF52518">
    <property type="entry name" value="Thiamin diphosphate-binding fold (THDP-binding)"/>
    <property type="match status" value="2"/>
</dbReference>
<feature type="domain" description="Thiamine pyrophosphate enzyme TPP-binding" evidence="3">
    <location>
        <begin position="375"/>
        <end position="511"/>
    </location>
</feature>
<keyword evidence="2" id="KW-0786">Thiamine pyrophosphate</keyword>
<reference evidence="6" key="1">
    <citation type="submission" date="2016-10" db="EMBL/GenBank/DDBJ databases">
        <authorList>
            <person name="Varghese N."/>
            <person name="Submissions S."/>
        </authorList>
    </citation>
    <scope>NUCLEOTIDE SEQUENCE [LARGE SCALE GENOMIC DNA]</scope>
    <source>
        <strain evidence="6">DSM 44771</strain>
    </source>
</reference>
<evidence type="ECO:0000256" key="2">
    <source>
        <dbReference type="ARBA" id="ARBA00023052"/>
    </source>
</evidence>
<dbReference type="EMBL" id="FOZX01000013">
    <property type="protein sequence ID" value="SFT05615.1"/>
    <property type="molecule type" value="Genomic_DNA"/>
</dbReference>
<comment type="similarity">
    <text evidence="1">Belongs to the TPP enzyme family.</text>
</comment>
<dbReference type="AlphaFoldDB" id="A0A1I6UW09"/>
<evidence type="ECO:0000259" key="4">
    <source>
        <dbReference type="Pfam" id="PF02776"/>
    </source>
</evidence>
<accession>A0A1I6UW09</accession>
<dbReference type="Pfam" id="PF02775">
    <property type="entry name" value="TPP_enzyme_C"/>
    <property type="match status" value="1"/>
</dbReference>
<dbReference type="GO" id="GO:0000287">
    <property type="term" value="F:magnesium ion binding"/>
    <property type="evidence" value="ECO:0007669"/>
    <property type="project" value="UniProtKB-ARBA"/>
</dbReference>
<feature type="domain" description="Thiamine pyrophosphate enzyme N-terminal TPP-binding" evidence="4">
    <location>
        <begin position="1"/>
        <end position="106"/>
    </location>
</feature>
<protein>
    <submittedName>
        <fullName evidence="5">Acetolactate synthase-1/2/3 large subunit</fullName>
    </submittedName>
</protein>
<proteinExistence type="inferred from homology"/>
<dbReference type="CDD" id="cd02002">
    <property type="entry name" value="TPP_BFDC"/>
    <property type="match status" value="1"/>
</dbReference>
<organism evidence="5 6">
    <name type="scientific">Saccharopolyspora flava</name>
    <dbReference type="NCBI Taxonomy" id="95161"/>
    <lineage>
        <taxon>Bacteria</taxon>
        <taxon>Bacillati</taxon>
        <taxon>Actinomycetota</taxon>
        <taxon>Actinomycetes</taxon>
        <taxon>Pseudonocardiales</taxon>
        <taxon>Pseudonocardiaceae</taxon>
        <taxon>Saccharopolyspora</taxon>
    </lineage>
</organism>
<keyword evidence="6" id="KW-1185">Reference proteome</keyword>
<dbReference type="Proteomes" id="UP000198852">
    <property type="component" value="Unassembled WGS sequence"/>
</dbReference>
<evidence type="ECO:0000259" key="3">
    <source>
        <dbReference type="Pfam" id="PF02775"/>
    </source>
</evidence>
<dbReference type="RefSeq" id="WP_093423544.1">
    <property type="nucleotide sequence ID" value="NZ_FOZX01000013.1"/>
</dbReference>
<dbReference type="InterPro" id="IPR012001">
    <property type="entry name" value="Thiamin_PyroP_enz_TPP-bd_dom"/>
</dbReference>
<dbReference type="Pfam" id="PF02776">
    <property type="entry name" value="TPP_enzyme_N"/>
    <property type="match status" value="1"/>
</dbReference>